<dbReference type="InterPro" id="IPR053842">
    <property type="entry name" value="NikA-like"/>
</dbReference>
<comment type="caution">
    <text evidence="1">The sequence shown here is derived from an EMBL/GenBank/DDBJ whole genome shotgun (WGS) entry which is preliminary data.</text>
</comment>
<proteinExistence type="predicted"/>
<accession>C6LJT8</accession>
<gene>
    <name evidence="1" type="ORF">BRYFOR_08925</name>
</gene>
<evidence type="ECO:0000313" key="1">
    <source>
        <dbReference type="EMBL" id="EET59016.1"/>
    </source>
</evidence>
<keyword evidence="2" id="KW-1185">Reference proteome</keyword>
<dbReference type="Proteomes" id="UP000005561">
    <property type="component" value="Unassembled WGS sequence"/>
</dbReference>
<dbReference type="Pfam" id="PF21983">
    <property type="entry name" value="NikA-like"/>
    <property type="match status" value="1"/>
</dbReference>
<dbReference type="AlphaFoldDB" id="C6LJT8"/>
<protein>
    <submittedName>
        <fullName evidence="1">Bacterial mobilization protein MobC</fullName>
    </submittedName>
</protein>
<organism evidence="1 2">
    <name type="scientific">Marvinbryantia formatexigens DSM 14469</name>
    <dbReference type="NCBI Taxonomy" id="478749"/>
    <lineage>
        <taxon>Bacteria</taxon>
        <taxon>Bacillati</taxon>
        <taxon>Bacillota</taxon>
        <taxon>Clostridia</taxon>
        <taxon>Lachnospirales</taxon>
        <taxon>Lachnospiraceae</taxon>
        <taxon>Marvinbryantia</taxon>
    </lineage>
</organism>
<sequence length="126" mass="14568">MACWEVSQTLGTERSESMDGRKRTVQIKFRVTEAERDLILEKMKLVPTRNMEAYLRKMAIDGYIIQVDHSDIKAMTAEIQKIGVNVNQIAKRVNSTGSVYQEDIEEIKGVLNEIWRLQRLSLLKAR</sequence>
<name>C6LJT8_9FIRM</name>
<evidence type="ECO:0000313" key="2">
    <source>
        <dbReference type="Proteomes" id="UP000005561"/>
    </source>
</evidence>
<reference evidence="1" key="1">
    <citation type="submission" date="2009-07" db="EMBL/GenBank/DDBJ databases">
        <authorList>
            <person name="Weinstock G."/>
            <person name="Sodergren E."/>
            <person name="Clifton S."/>
            <person name="Fulton L."/>
            <person name="Fulton B."/>
            <person name="Courtney L."/>
            <person name="Fronick C."/>
            <person name="Harrison M."/>
            <person name="Strong C."/>
            <person name="Farmer C."/>
            <person name="Delahaunty K."/>
            <person name="Markovic C."/>
            <person name="Hall O."/>
            <person name="Minx P."/>
            <person name="Tomlinson C."/>
            <person name="Mitreva M."/>
            <person name="Nelson J."/>
            <person name="Hou S."/>
            <person name="Wollam A."/>
            <person name="Pepin K.H."/>
            <person name="Johnson M."/>
            <person name="Bhonagiri V."/>
            <person name="Nash W.E."/>
            <person name="Warren W."/>
            <person name="Chinwalla A."/>
            <person name="Mardis E.R."/>
            <person name="Wilson R.K."/>
        </authorList>
    </citation>
    <scope>NUCLEOTIDE SEQUENCE [LARGE SCALE GENOMIC DNA]</scope>
    <source>
        <strain evidence="1">DSM 14469</strain>
    </source>
</reference>
<dbReference type="STRING" id="168384.SAMN05660368_03403"/>
<dbReference type="EMBL" id="ACCL02000022">
    <property type="protein sequence ID" value="EET59016.1"/>
    <property type="molecule type" value="Genomic_DNA"/>
</dbReference>
<dbReference type="eggNOG" id="ENOG502ZTUJ">
    <property type="taxonomic scope" value="Bacteria"/>
</dbReference>